<evidence type="ECO:0000313" key="9">
    <source>
        <dbReference type="Proteomes" id="UP001501237"/>
    </source>
</evidence>
<dbReference type="SUPFAM" id="SSF103481">
    <property type="entry name" value="Multidrug resistance efflux transporter EmrE"/>
    <property type="match status" value="2"/>
</dbReference>
<comment type="caution">
    <text evidence="8">The sequence shown here is derived from an EMBL/GenBank/DDBJ whole genome shotgun (WGS) entry which is preliminary data.</text>
</comment>
<keyword evidence="5 6" id="KW-0472">Membrane</keyword>
<feature type="transmembrane region" description="Helical" evidence="6">
    <location>
        <begin position="175"/>
        <end position="194"/>
    </location>
</feature>
<feature type="domain" description="EamA" evidence="7">
    <location>
        <begin position="6"/>
        <end position="135"/>
    </location>
</feature>
<feature type="transmembrane region" description="Helical" evidence="6">
    <location>
        <begin position="31"/>
        <end position="54"/>
    </location>
</feature>
<feature type="transmembrane region" description="Helical" evidence="6">
    <location>
        <begin position="232"/>
        <end position="250"/>
    </location>
</feature>
<evidence type="ECO:0000256" key="4">
    <source>
        <dbReference type="ARBA" id="ARBA00022989"/>
    </source>
</evidence>
<evidence type="ECO:0000313" key="8">
    <source>
        <dbReference type="EMBL" id="GAA3199919.1"/>
    </source>
</evidence>
<accession>A0ABP6Q3Y9</accession>
<proteinExistence type="inferred from homology"/>
<evidence type="ECO:0000256" key="6">
    <source>
        <dbReference type="SAM" id="Phobius"/>
    </source>
</evidence>
<gene>
    <name evidence="8" type="ORF">GCM10010468_12310</name>
</gene>
<organism evidence="8 9">
    <name type="scientific">Actinocorallia longicatena</name>
    <dbReference type="NCBI Taxonomy" id="111803"/>
    <lineage>
        <taxon>Bacteria</taxon>
        <taxon>Bacillati</taxon>
        <taxon>Actinomycetota</taxon>
        <taxon>Actinomycetes</taxon>
        <taxon>Streptosporangiales</taxon>
        <taxon>Thermomonosporaceae</taxon>
        <taxon>Actinocorallia</taxon>
    </lineage>
</organism>
<feature type="transmembrane region" description="Helical" evidence="6">
    <location>
        <begin position="262"/>
        <end position="279"/>
    </location>
</feature>
<reference evidence="9" key="1">
    <citation type="journal article" date="2019" name="Int. J. Syst. Evol. Microbiol.">
        <title>The Global Catalogue of Microorganisms (GCM) 10K type strain sequencing project: providing services to taxonomists for standard genome sequencing and annotation.</title>
        <authorList>
            <consortium name="The Broad Institute Genomics Platform"/>
            <consortium name="The Broad Institute Genome Sequencing Center for Infectious Disease"/>
            <person name="Wu L."/>
            <person name="Ma J."/>
        </authorList>
    </citation>
    <scope>NUCLEOTIDE SEQUENCE [LARGE SCALE GENOMIC DNA]</scope>
    <source>
        <strain evidence="9">JCM 9377</strain>
    </source>
</reference>
<feature type="transmembrane region" description="Helical" evidence="6">
    <location>
        <begin position="61"/>
        <end position="81"/>
    </location>
</feature>
<feature type="transmembrane region" description="Helical" evidence="6">
    <location>
        <begin position="142"/>
        <end position="163"/>
    </location>
</feature>
<keyword evidence="4 6" id="KW-1133">Transmembrane helix</keyword>
<feature type="transmembrane region" description="Helical" evidence="6">
    <location>
        <begin position="7"/>
        <end position="25"/>
    </location>
</feature>
<evidence type="ECO:0000256" key="1">
    <source>
        <dbReference type="ARBA" id="ARBA00004141"/>
    </source>
</evidence>
<name>A0ABP6Q3Y9_9ACTN</name>
<evidence type="ECO:0000256" key="3">
    <source>
        <dbReference type="ARBA" id="ARBA00022692"/>
    </source>
</evidence>
<keyword evidence="9" id="KW-1185">Reference proteome</keyword>
<dbReference type="Proteomes" id="UP001501237">
    <property type="component" value="Unassembled WGS sequence"/>
</dbReference>
<dbReference type="RefSeq" id="WP_344823117.1">
    <property type="nucleotide sequence ID" value="NZ_BAAAUV010000003.1"/>
</dbReference>
<dbReference type="Pfam" id="PF00892">
    <property type="entry name" value="EamA"/>
    <property type="match status" value="2"/>
</dbReference>
<dbReference type="PANTHER" id="PTHR32322:SF14">
    <property type="entry name" value="PROTEIN PAGO"/>
    <property type="match status" value="1"/>
</dbReference>
<dbReference type="PANTHER" id="PTHR32322">
    <property type="entry name" value="INNER MEMBRANE TRANSPORTER"/>
    <property type="match status" value="1"/>
</dbReference>
<dbReference type="InterPro" id="IPR050638">
    <property type="entry name" value="AA-Vitamin_Transporters"/>
</dbReference>
<comment type="similarity">
    <text evidence="2">Belongs to the EamA transporter family.</text>
</comment>
<dbReference type="InterPro" id="IPR037185">
    <property type="entry name" value="EmrE-like"/>
</dbReference>
<dbReference type="InterPro" id="IPR000620">
    <property type="entry name" value="EamA_dom"/>
</dbReference>
<dbReference type="EMBL" id="BAAAUV010000003">
    <property type="protein sequence ID" value="GAA3199919.1"/>
    <property type="molecule type" value="Genomic_DNA"/>
</dbReference>
<feature type="domain" description="EamA" evidence="7">
    <location>
        <begin position="144"/>
        <end position="274"/>
    </location>
</feature>
<comment type="subcellular location">
    <subcellularLocation>
        <location evidence="1">Membrane</location>
        <topology evidence="1">Multi-pass membrane protein</topology>
    </subcellularLocation>
</comment>
<evidence type="ECO:0000259" key="7">
    <source>
        <dbReference type="Pfam" id="PF00892"/>
    </source>
</evidence>
<feature type="transmembrane region" description="Helical" evidence="6">
    <location>
        <begin position="119"/>
        <end position="136"/>
    </location>
</feature>
<evidence type="ECO:0000256" key="2">
    <source>
        <dbReference type="ARBA" id="ARBA00007362"/>
    </source>
</evidence>
<protein>
    <submittedName>
        <fullName evidence="8">EamA family transporter</fullName>
    </submittedName>
</protein>
<sequence length="288" mass="30437">MRIPLMYTLVTVIWGTNWIAIKAAAVDLGPLLASGLRFLVAVPVLVTLCLVLRVPLVFPRGLGWFGAFATVGYFGVPFLLLNLAETGISSGLAALCFAMESVIIVFLSKPMLGTALRPVQIIGVLTACAALLLLVSDVSASSWWAVTAALGAASMHAFAYVVVKKHGASVHPLTLNTLPMLVAGACLTLLGAFTETPDLTPRAVVATVHLGLVASVLGLVGYFWLLQRVTAVAASFVFVLFPLVAQIVAVRVEHVPFGLRELTLTLVIALAFTLTQLAGRRPLQLSAR</sequence>
<feature type="transmembrane region" description="Helical" evidence="6">
    <location>
        <begin position="87"/>
        <end position="107"/>
    </location>
</feature>
<evidence type="ECO:0000256" key="5">
    <source>
        <dbReference type="ARBA" id="ARBA00023136"/>
    </source>
</evidence>
<keyword evidence="3 6" id="KW-0812">Transmembrane</keyword>
<feature type="transmembrane region" description="Helical" evidence="6">
    <location>
        <begin position="206"/>
        <end position="225"/>
    </location>
</feature>